<protein>
    <recommendedName>
        <fullName evidence="2">Bet v I/Major latex protein domain-containing protein</fullName>
    </recommendedName>
</protein>
<dbReference type="Pfam" id="PF00407">
    <property type="entry name" value="Bet_v_1"/>
    <property type="match status" value="1"/>
</dbReference>
<dbReference type="EMBL" id="JAAGAX010000008">
    <property type="protein sequence ID" value="KAF2305512.1"/>
    <property type="molecule type" value="Genomic_DNA"/>
</dbReference>
<name>A0A6A6LVM1_HEVBR</name>
<dbReference type="Gene3D" id="3.30.530.20">
    <property type="match status" value="1"/>
</dbReference>
<evidence type="ECO:0000256" key="1">
    <source>
        <dbReference type="ARBA" id="ARBA00038242"/>
    </source>
</evidence>
<dbReference type="GO" id="GO:0006952">
    <property type="term" value="P:defense response"/>
    <property type="evidence" value="ECO:0007669"/>
    <property type="project" value="InterPro"/>
</dbReference>
<dbReference type="PANTHER" id="PTHR31338:SF21">
    <property type="entry name" value="BET V I_MAJOR LATEX PROTEIN DOMAIN-CONTAINING PROTEIN"/>
    <property type="match status" value="1"/>
</dbReference>
<proteinExistence type="inferred from homology"/>
<reference evidence="3 4" key="1">
    <citation type="journal article" date="2020" name="Mol. Plant">
        <title>The Chromosome-Based Rubber Tree Genome Provides New Insights into Spurge Genome Evolution and Rubber Biosynthesis.</title>
        <authorList>
            <person name="Liu J."/>
            <person name="Shi C."/>
            <person name="Shi C.C."/>
            <person name="Li W."/>
            <person name="Zhang Q.J."/>
            <person name="Zhang Y."/>
            <person name="Li K."/>
            <person name="Lu H.F."/>
            <person name="Shi C."/>
            <person name="Zhu S.T."/>
            <person name="Xiao Z.Y."/>
            <person name="Nan H."/>
            <person name="Yue Y."/>
            <person name="Zhu X.G."/>
            <person name="Wu Y."/>
            <person name="Hong X.N."/>
            <person name="Fan G.Y."/>
            <person name="Tong Y."/>
            <person name="Zhang D."/>
            <person name="Mao C.L."/>
            <person name="Liu Y.L."/>
            <person name="Hao S.J."/>
            <person name="Liu W.Q."/>
            <person name="Lv M.Q."/>
            <person name="Zhang H.B."/>
            <person name="Liu Y."/>
            <person name="Hu-Tang G.R."/>
            <person name="Wang J.P."/>
            <person name="Wang J.H."/>
            <person name="Sun Y.H."/>
            <person name="Ni S.B."/>
            <person name="Chen W.B."/>
            <person name="Zhang X.C."/>
            <person name="Jiao Y.N."/>
            <person name="Eichler E.E."/>
            <person name="Li G.H."/>
            <person name="Liu X."/>
            <person name="Gao L.Z."/>
        </authorList>
    </citation>
    <scope>NUCLEOTIDE SEQUENCE [LARGE SCALE GENOMIC DNA]</scope>
    <source>
        <strain evidence="4">cv. GT1</strain>
        <tissue evidence="3">Leaf</tissue>
    </source>
</reference>
<dbReference type="InterPro" id="IPR000916">
    <property type="entry name" value="Bet_v_I/MLP"/>
</dbReference>
<dbReference type="PANTHER" id="PTHR31338">
    <property type="entry name" value="POLYKETIDE CYCLASE/DEHYDRASE AND LIPID TRANSPORT SUPERFAMILY PROTEIN"/>
    <property type="match status" value="1"/>
</dbReference>
<keyword evidence="4" id="KW-1185">Reference proteome</keyword>
<accession>A0A6A6LVM1</accession>
<dbReference type="SUPFAM" id="SSF55961">
    <property type="entry name" value="Bet v1-like"/>
    <property type="match status" value="1"/>
</dbReference>
<comment type="caution">
    <text evidence="3">The sequence shown here is derived from an EMBL/GenBank/DDBJ whole genome shotgun (WGS) entry which is preliminary data.</text>
</comment>
<comment type="similarity">
    <text evidence="1">Belongs to the MLP family.</text>
</comment>
<sequence length="152" mass="16918">MSLKGKLETVLELKATPEQYFNVLAKQAHHIPNHTPSNIQAVQVHEGDWETAGSIKIWNYTTPDGKAEILKEQVELDEENKKIVFVGLEGDVMKSYKVFKPSYSLAPKGKGCLATCVIEYEKLNENVPTPHIYMDFMTGIAKEIDAGLVGAK</sequence>
<evidence type="ECO:0000313" key="4">
    <source>
        <dbReference type="Proteomes" id="UP000467840"/>
    </source>
</evidence>
<dbReference type="InterPro" id="IPR052006">
    <property type="entry name" value="MLP-like"/>
</dbReference>
<dbReference type="AlphaFoldDB" id="A0A6A6LVM1"/>
<dbReference type="Proteomes" id="UP000467840">
    <property type="component" value="Chromosome 9"/>
</dbReference>
<gene>
    <name evidence="3" type="ORF">GH714_006086</name>
</gene>
<evidence type="ECO:0000313" key="3">
    <source>
        <dbReference type="EMBL" id="KAF2305512.1"/>
    </source>
</evidence>
<dbReference type="SMART" id="SM01037">
    <property type="entry name" value="Bet_v_1"/>
    <property type="match status" value="1"/>
</dbReference>
<dbReference type="CDD" id="cd07816">
    <property type="entry name" value="Bet_v1-like"/>
    <property type="match status" value="1"/>
</dbReference>
<feature type="domain" description="Bet v I/Major latex protein" evidence="2">
    <location>
        <begin position="2"/>
        <end position="151"/>
    </location>
</feature>
<evidence type="ECO:0000259" key="2">
    <source>
        <dbReference type="SMART" id="SM01037"/>
    </source>
</evidence>
<organism evidence="3 4">
    <name type="scientific">Hevea brasiliensis</name>
    <name type="common">Para rubber tree</name>
    <name type="synonym">Siphonia brasiliensis</name>
    <dbReference type="NCBI Taxonomy" id="3981"/>
    <lineage>
        <taxon>Eukaryota</taxon>
        <taxon>Viridiplantae</taxon>
        <taxon>Streptophyta</taxon>
        <taxon>Embryophyta</taxon>
        <taxon>Tracheophyta</taxon>
        <taxon>Spermatophyta</taxon>
        <taxon>Magnoliopsida</taxon>
        <taxon>eudicotyledons</taxon>
        <taxon>Gunneridae</taxon>
        <taxon>Pentapetalae</taxon>
        <taxon>rosids</taxon>
        <taxon>fabids</taxon>
        <taxon>Malpighiales</taxon>
        <taxon>Euphorbiaceae</taxon>
        <taxon>Crotonoideae</taxon>
        <taxon>Micrandreae</taxon>
        <taxon>Hevea</taxon>
    </lineage>
</organism>
<dbReference type="InterPro" id="IPR023393">
    <property type="entry name" value="START-like_dom_sf"/>
</dbReference>